<protein>
    <submittedName>
        <fullName evidence="1">Uncharacterized protein</fullName>
    </submittedName>
</protein>
<organism evidence="1 2">
    <name type="scientific">Datura stramonium</name>
    <name type="common">Jimsonweed</name>
    <name type="synonym">Common thornapple</name>
    <dbReference type="NCBI Taxonomy" id="4076"/>
    <lineage>
        <taxon>Eukaryota</taxon>
        <taxon>Viridiplantae</taxon>
        <taxon>Streptophyta</taxon>
        <taxon>Embryophyta</taxon>
        <taxon>Tracheophyta</taxon>
        <taxon>Spermatophyta</taxon>
        <taxon>Magnoliopsida</taxon>
        <taxon>eudicotyledons</taxon>
        <taxon>Gunneridae</taxon>
        <taxon>Pentapetalae</taxon>
        <taxon>asterids</taxon>
        <taxon>lamiids</taxon>
        <taxon>Solanales</taxon>
        <taxon>Solanaceae</taxon>
        <taxon>Solanoideae</taxon>
        <taxon>Datureae</taxon>
        <taxon>Datura</taxon>
    </lineage>
</organism>
<dbReference type="EMBL" id="JACEIK010000071">
    <property type="protein sequence ID" value="MCD7448712.1"/>
    <property type="molecule type" value="Genomic_DNA"/>
</dbReference>
<name>A0ABS8RPQ0_DATST</name>
<keyword evidence="2" id="KW-1185">Reference proteome</keyword>
<dbReference type="Proteomes" id="UP000823775">
    <property type="component" value="Unassembled WGS sequence"/>
</dbReference>
<sequence>MPSNLHCLDPFCLFSERMCEESQKDGKPSLLQNLFAYYVNDMALPVSRSFMSLDAPKPYTHFLFYTSLSIVRHSLESSICNDLGKLSLAIAAFVRANGQMFCNRLACQSSVDSGFECLV</sequence>
<evidence type="ECO:0000313" key="1">
    <source>
        <dbReference type="EMBL" id="MCD7448712.1"/>
    </source>
</evidence>
<accession>A0ABS8RPQ0</accession>
<gene>
    <name evidence="1" type="ORF">HAX54_045651</name>
</gene>
<reference evidence="1 2" key="1">
    <citation type="journal article" date="2021" name="BMC Genomics">
        <title>Datura genome reveals duplications of psychoactive alkaloid biosynthetic genes and high mutation rate following tissue culture.</title>
        <authorList>
            <person name="Rajewski A."/>
            <person name="Carter-House D."/>
            <person name="Stajich J."/>
            <person name="Litt A."/>
        </authorList>
    </citation>
    <scope>NUCLEOTIDE SEQUENCE [LARGE SCALE GENOMIC DNA]</scope>
    <source>
        <strain evidence="1">AR-01</strain>
    </source>
</reference>
<evidence type="ECO:0000313" key="2">
    <source>
        <dbReference type="Proteomes" id="UP000823775"/>
    </source>
</evidence>
<comment type="caution">
    <text evidence="1">The sequence shown here is derived from an EMBL/GenBank/DDBJ whole genome shotgun (WGS) entry which is preliminary data.</text>
</comment>
<proteinExistence type="predicted"/>